<evidence type="ECO:0000313" key="3">
    <source>
        <dbReference type="Proteomes" id="UP001335648"/>
    </source>
</evidence>
<comment type="caution">
    <text evidence="2">The sequence shown here is derived from an EMBL/GenBank/DDBJ whole genome shotgun (WGS) entry which is preliminary data.</text>
</comment>
<dbReference type="Proteomes" id="UP001335648">
    <property type="component" value="Unassembled WGS sequence"/>
</dbReference>
<protein>
    <submittedName>
        <fullName evidence="2">Uncharacterized protein</fullName>
    </submittedName>
</protein>
<accession>A0AAN8BTR7</accession>
<dbReference type="PANTHER" id="PTHR36981:SF1">
    <property type="entry name" value="P2X PURINORECEPTOR 7 INTRACELLULAR DOMAIN-CONTAINING PROTEIN"/>
    <property type="match status" value="1"/>
</dbReference>
<feature type="compositionally biased region" description="Polar residues" evidence="1">
    <location>
        <begin position="44"/>
        <end position="53"/>
    </location>
</feature>
<feature type="region of interest" description="Disordered" evidence="1">
    <location>
        <begin position="44"/>
        <end position="76"/>
    </location>
</feature>
<sequence>MEEFCNEIDVLNDEFDYSSGDDIDVEASTVTRHPMAYAYEPIQSAESAESTDGSELAEFTSSSTDSVSEEEDVAQNPGRMDNTDWCTCNNCVVMPSENECRCCWGIGIDHMLNSDGNNLQCIMEHRLFPVVSIENDMLAIAMVSLRDVRAATLERPINSE</sequence>
<gene>
    <name evidence="2" type="ORF">CesoFtcFv8_013667</name>
</gene>
<dbReference type="PANTHER" id="PTHR36981">
    <property type="entry name" value="ZGC:195170"/>
    <property type="match status" value="1"/>
</dbReference>
<dbReference type="AlphaFoldDB" id="A0AAN8BTR7"/>
<keyword evidence="3" id="KW-1185">Reference proteome</keyword>
<evidence type="ECO:0000256" key="1">
    <source>
        <dbReference type="SAM" id="MobiDB-lite"/>
    </source>
</evidence>
<reference evidence="2 3" key="1">
    <citation type="journal article" date="2023" name="Mol. Biol. Evol.">
        <title>Genomics of Secondarily Temperate Adaptation in the Only Non-Antarctic Icefish.</title>
        <authorList>
            <person name="Rivera-Colon A.G."/>
            <person name="Rayamajhi N."/>
            <person name="Minhas B.F."/>
            <person name="Madrigal G."/>
            <person name="Bilyk K.T."/>
            <person name="Yoon V."/>
            <person name="Hune M."/>
            <person name="Gregory S."/>
            <person name="Cheng C.H.C."/>
            <person name="Catchen J.M."/>
        </authorList>
    </citation>
    <scope>NUCLEOTIDE SEQUENCE [LARGE SCALE GENOMIC DNA]</scope>
    <source>
        <strain evidence="2">JC2023a</strain>
    </source>
</reference>
<name>A0AAN8BTR7_9TELE</name>
<organism evidence="2 3">
    <name type="scientific">Champsocephalus esox</name>
    <name type="common">pike icefish</name>
    <dbReference type="NCBI Taxonomy" id="159716"/>
    <lineage>
        <taxon>Eukaryota</taxon>
        <taxon>Metazoa</taxon>
        <taxon>Chordata</taxon>
        <taxon>Craniata</taxon>
        <taxon>Vertebrata</taxon>
        <taxon>Euteleostomi</taxon>
        <taxon>Actinopterygii</taxon>
        <taxon>Neopterygii</taxon>
        <taxon>Teleostei</taxon>
        <taxon>Neoteleostei</taxon>
        <taxon>Acanthomorphata</taxon>
        <taxon>Eupercaria</taxon>
        <taxon>Perciformes</taxon>
        <taxon>Notothenioidei</taxon>
        <taxon>Channichthyidae</taxon>
        <taxon>Champsocephalus</taxon>
    </lineage>
</organism>
<proteinExistence type="predicted"/>
<evidence type="ECO:0000313" key="2">
    <source>
        <dbReference type="EMBL" id="KAK5890103.1"/>
    </source>
</evidence>
<dbReference type="EMBL" id="JAULUE010002056">
    <property type="protein sequence ID" value="KAK5890103.1"/>
    <property type="molecule type" value="Genomic_DNA"/>
</dbReference>